<proteinExistence type="predicted"/>
<protein>
    <recommendedName>
        <fullName evidence="2">Fibronectin type-III domain-containing protein</fullName>
    </recommendedName>
</protein>
<keyword evidence="1" id="KW-0472">Membrane</keyword>
<dbReference type="InterPro" id="IPR049886">
    <property type="entry name" value="CFI_box_CTERM_dom"/>
</dbReference>
<keyword evidence="1" id="KW-0812">Transmembrane</keyword>
<accession>A0A0F9K7H9</accession>
<evidence type="ECO:0000259" key="2">
    <source>
        <dbReference type="PROSITE" id="PS50853"/>
    </source>
</evidence>
<dbReference type="InterPro" id="IPR003961">
    <property type="entry name" value="FN3_dom"/>
</dbReference>
<gene>
    <name evidence="3" type="ORF">LCGC14_1363330</name>
</gene>
<dbReference type="Pfam" id="PF00041">
    <property type="entry name" value="fn3"/>
    <property type="match status" value="1"/>
</dbReference>
<dbReference type="Gene3D" id="2.60.40.10">
    <property type="entry name" value="Immunoglobulins"/>
    <property type="match status" value="1"/>
</dbReference>
<dbReference type="CDD" id="cd00063">
    <property type="entry name" value="FN3"/>
    <property type="match status" value="1"/>
</dbReference>
<dbReference type="SUPFAM" id="SSF49265">
    <property type="entry name" value="Fibronectin type III"/>
    <property type="match status" value="1"/>
</dbReference>
<dbReference type="InterPro" id="IPR013783">
    <property type="entry name" value="Ig-like_fold"/>
</dbReference>
<evidence type="ECO:0000313" key="3">
    <source>
        <dbReference type="EMBL" id="KKM78109.1"/>
    </source>
</evidence>
<dbReference type="EMBL" id="LAZR01008541">
    <property type="protein sequence ID" value="KKM78109.1"/>
    <property type="molecule type" value="Genomic_DNA"/>
</dbReference>
<dbReference type="PROSITE" id="PS50853">
    <property type="entry name" value="FN3"/>
    <property type="match status" value="1"/>
</dbReference>
<keyword evidence="1" id="KW-1133">Transmembrane helix</keyword>
<sequence>VGLVMANAPAMSSSRVKAHVVNSAEYLPGLLGGLIKTEGRANAANALLPMPMGVNASKQGKSSVNITWTDTPSESGYVVERKRPGESFFSTLTNLAQNTTSYKDTGLDFVGTYSYRVRTRSGTNRSAYSATVSVSKPGEGSSFPCFIATAAWGRPDAPEVMALRRFRDNVLMKNAAGRRFVALYNLASPPLARRIAERPAARLAVRTALRPAVYLGITHPFMGLGLMTAAFIIIAGVTRTTKISLRAKRRRRDK</sequence>
<dbReference type="NCBIfam" id="NF041770">
    <property type="entry name" value="CFI_box_CTERM"/>
    <property type="match status" value="1"/>
</dbReference>
<name>A0A0F9K7H9_9ZZZZ</name>
<feature type="domain" description="Fibronectin type-III" evidence="2">
    <location>
        <begin position="50"/>
        <end position="139"/>
    </location>
</feature>
<reference evidence="3" key="1">
    <citation type="journal article" date="2015" name="Nature">
        <title>Complex archaea that bridge the gap between prokaryotes and eukaryotes.</title>
        <authorList>
            <person name="Spang A."/>
            <person name="Saw J.H."/>
            <person name="Jorgensen S.L."/>
            <person name="Zaremba-Niedzwiedzka K."/>
            <person name="Martijn J."/>
            <person name="Lind A.E."/>
            <person name="van Eijk R."/>
            <person name="Schleper C."/>
            <person name="Guy L."/>
            <person name="Ettema T.J."/>
        </authorList>
    </citation>
    <scope>NUCLEOTIDE SEQUENCE</scope>
</reference>
<dbReference type="InterPro" id="IPR036116">
    <property type="entry name" value="FN3_sf"/>
</dbReference>
<evidence type="ECO:0000256" key="1">
    <source>
        <dbReference type="SAM" id="Phobius"/>
    </source>
</evidence>
<dbReference type="AlphaFoldDB" id="A0A0F9K7H9"/>
<feature type="transmembrane region" description="Helical" evidence="1">
    <location>
        <begin position="221"/>
        <end position="241"/>
    </location>
</feature>
<organism evidence="3">
    <name type="scientific">marine sediment metagenome</name>
    <dbReference type="NCBI Taxonomy" id="412755"/>
    <lineage>
        <taxon>unclassified sequences</taxon>
        <taxon>metagenomes</taxon>
        <taxon>ecological metagenomes</taxon>
    </lineage>
</organism>
<feature type="non-terminal residue" evidence="3">
    <location>
        <position position="1"/>
    </location>
</feature>
<comment type="caution">
    <text evidence="3">The sequence shown here is derived from an EMBL/GenBank/DDBJ whole genome shotgun (WGS) entry which is preliminary data.</text>
</comment>